<evidence type="ECO:0000313" key="2">
    <source>
        <dbReference type="Proteomes" id="UP000568380"/>
    </source>
</evidence>
<name>A0A7W8EJ74_9ACTN</name>
<proteinExistence type="predicted"/>
<protein>
    <submittedName>
        <fullName evidence="1">Uncharacterized protein</fullName>
    </submittedName>
</protein>
<comment type="caution">
    <text evidence="1">The sequence shown here is derived from an EMBL/GenBank/DDBJ whole genome shotgun (WGS) entry which is preliminary data.</text>
</comment>
<sequence>MKTWKRWQVMAEMRLGGRFTEPSVDRYLRPRRFWTRAGAERDARRRRAQAELERKPHVAYTVVEAPSGSGDNKR</sequence>
<reference evidence="1 2" key="1">
    <citation type="submission" date="2020-08" db="EMBL/GenBank/DDBJ databases">
        <title>Genomic Encyclopedia of Type Strains, Phase IV (KMG-IV): sequencing the most valuable type-strain genomes for metagenomic binning, comparative biology and taxonomic classification.</title>
        <authorList>
            <person name="Goeker M."/>
        </authorList>
    </citation>
    <scope>NUCLEOTIDE SEQUENCE [LARGE SCALE GENOMIC DNA]</scope>
    <source>
        <strain evidence="1 2">DSM 45385</strain>
    </source>
</reference>
<organism evidence="1 2">
    <name type="scientific">Nonomuraea endophytica</name>
    <dbReference type="NCBI Taxonomy" id="714136"/>
    <lineage>
        <taxon>Bacteria</taxon>
        <taxon>Bacillati</taxon>
        <taxon>Actinomycetota</taxon>
        <taxon>Actinomycetes</taxon>
        <taxon>Streptosporangiales</taxon>
        <taxon>Streptosporangiaceae</taxon>
        <taxon>Nonomuraea</taxon>
    </lineage>
</organism>
<dbReference type="AlphaFoldDB" id="A0A7W8EJ74"/>
<evidence type="ECO:0000313" key="1">
    <source>
        <dbReference type="EMBL" id="MBB5081339.1"/>
    </source>
</evidence>
<dbReference type="RefSeq" id="WP_184968611.1">
    <property type="nucleotide sequence ID" value="NZ_JACHIN010000010.1"/>
</dbReference>
<accession>A0A7W8EJ74</accession>
<dbReference type="EMBL" id="JACHIN010000010">
    <property type="protein sequence ID" value="MBB5081339.1"/>
    <property type="molecule type" value="Genomic_DNA"/>
</dbReference>
<dbReference type="Proteomes" id="UP000568380">
    <property type="component" value="Unassembled WGS sequence"/>
</dbReference>
<keyword evidence="2" id="KW-1185">Reference proteome</keyword>
<gene>
    <name evidence="1" type="ORF">HNR40_006834</name>
</gene>